<reference evidence="1 2" key="1">
    <citation type="journal article" date="2016" name="Sci. Rep.">
        <title>Penicillium arizonense, a new, genome sequenced fungal species, reveals a high chemical diversity in secreted metabolites.</title>
        <authorList>
            <person name="Grijseels S."/>
            <person name="Nielsen J.C."/>
            <person name="Randelovic M."/>
            <person name="Nielsen J."/>
            <person name="Nielsen K.F."/>
            <person name="Workman M."/>
            <person name="Frisvad J.C."/>
        </authorList>
    </citation>
    <scope>NUCLEOTIDE SEQUENCE [LARGE SCALE GENOMIC DNA]</scope>
    <source>
        <strain evidence="1 2">CBS 141311</strain>
    </source>
</reference>
<proteinExistence type="predicted"/>
<protein>
    <submittedName>
        <fullName evidence="1">Uncharacterized protein</fullName>
    </submittedName>
</protein>
<sequence>MGYSANPPPNPPTLTPDHQVFISIHHRGELSLDESRRDLGYSAYHWGVLLAPRSPKGACCHAFDVTDGSSPDRLLRMDHNPNFEWLFRVRYYVNPDHSGSLLLRIKVGKVRIGNGNGNGNGNGYGSGHAFENIHAILRSIPLPVKGAGPSQNCVGWIRAAIRKLQANGLAEDFDVDAFMANALTFVDRRLADVDRVPDVISHLGKRI</sequence>
<gene>
    <name evidence="1" type="ORF">PENARI_c007G10258</name>
</gene>
<evidence type="ECO:0000313" key="2">
    <source>
        <dbReference type="Proteomes" id="UP000177622"/>
    </source>
</evidence>
<dbReference type="RefSeq" id="XP_022488884.1">
    <property type="nucleotide sequence ID" value="XM_022631163.1"/>
</dbReference>
<evidence type="ECO:0000313" key="1">
    <source>
        <dbReference type="EMBL" id="OGE53446.1"/>
    </source>
</evidence>
<organism evidence="1 2">
    <name type="scientific">Penicillium arizonense</name>
    <dbReference type="NCBI Taxonomy" id="1835702"/>
    <lineage>
        <taxon>Eukaryota</taxon>
        <taxon>Fungi</taxon>
        <taxon>Dikarya</taxon>
        <taxon>Ascomycota</taxon>
        <taxon>Pezizomycotina</taxon>
        <taxon>Eurotiomycetes</taxon>
        <taxon>Eurotiomycetidae</taxon>
        <taxon>Eurotiales</taxon>
        <taxon>Aspergillaceae</taxon>
        <taxon>Penicillium</taxon>
    </lineage>
</organism>
<dbReference type="STRING" id="1835702.A0A1F5LK20"/>
<keyword evidence="2" id="KW-1185">Reference proteome</keyword>
<accession>A0A1F5LK20</accession>
<dbReference type="EMBL" id="LXJU01000007">
    <property type="protein sequence ID" value="OGE53446.1"/>
    <property type="molecule type" value="Genomic_DNA"/>
</dbReference>
<name>A0A1F5LK20_PENAI</name>
<dbReference type="OrthoDB" id="4924482at2759"/>
<dbReference type="GeneID" id="34575897"/>
<comment type="caution">
    <text evidence="1">The sequence shown here is derived from an EMBL/GenBank/DDBJ whole genome shotgun (WGS) entry which is preliminary data.</text>
</comment>
<dbReference type="AlphaFoldDB" id="A0A1F5LK20"/>
<dbReference type="Proteomes" id="UP000177622">
    <property type="component" value="Unassembled WGS sequence"/>
</dbReference>